<comment type="caution">
    <text evidence="1">The sequence shown here is derived from an EMBL/GenBank/DDBJ whole genome shotgun (WGS) entry which is preliminary data.</text>
</comment>
<protein>
    <submittedName>
        <fullName evidence="1">Uncharacterized protein</fullName>
    </submittedName>
</protein>
<sequence length="287" mass="32132">MKSGFLMTILVLVEIPKEAPLKGCWVEIVAENWVKEDILYIPDNSYSSAYKRNMLIGGAEPVVESWESYPCFKVIHRFDTYEEARQNLPRAEKGLPILPNDPSQTGRGCRQTTLKSRLLPGEVTTEQESDVSLNDESYFATTSKSLLKTNTTAIKEKESLNDQHLDQIQTSSSTTCLVPAHTFSNQPSARSITDNDSNESCLDFNSDCTDIKHNSQEINDEMLCTGFPNDTQGMSNGNMKKNKDCAFIEISEFASETALFLKNAADTFKRRQAKAIQVAEDQENSDD</sequence>
<dbReference type="EMBL" id="JAOYFB010000003">
    <property type="protein sequence ID" value="KAK4009480.1"/>
    <property type="molecule type" value="Genomic_DNA"/>
</dbReference>
<dbReference type="Proteomes" id="UP001234178">
    <property type="component" value="Unassembled WGS sequence"/>
</dbReference>
<keyword evidence="2" id="KW-1185">Reference proteome</keyword>
<evidence type="ECO:0000313" key="1">
    <source>
        <dbReference type="EMBL" id="KAK4009480.1"/>
    </source>
</evidence>
<evidence type="ECO:0000313" key="2">
    <source>
        <dbReference type="Proteomes" id="UP001234178"/>
    </source>
</evidence>
<gene>
    <name evidence="1" type="ORF">OUZ56_018592</name>
</gene>
<reference evidence="1 2" key="1">
    <citation type="journal article" date="2023" name="Nucleic Acids Res.">
        <title>The hologenome of Daphnia magna reveals possible DNA methylation and microbiome-mediated evolution of the host genome.</title>
        <authorList>
            <person name="Chaturvedi A."/>
            <person name="Li X."/>
            <person name="Dhandapani V."/>
            <person name="Marshall H."/>
            <person name="Kissane S."/>
            <person name="Cuenca-Cambronero M."/>
            <person name="Asole G."/>
            <person name="Calvet F."/>
            <person name="Ruiz-Romero M."/>
            <person name="Marangio P."/>
            <person name="Guigo R."/>
            <person name="Rago D."/>
            <person name="Mirbahai L."/>
            <person name="Eastwood N."/>
            <person name="Colbourne J.K."/>
            <person name="Zhou J."/>
            <person name="Mallon E."/>
            <person name="Orsini L."/>
        </authorList>
    </citation>
    <scope>NUCLEOTIDE SEQUENCE [LARGE SCALE GENOMIC DNA]</scope>
    <source>
        <strain evidence="1">LRV0_1</strain>
    </source>
</reference>
<proteinExistence type="predicted"/>
<accession>A0ABQ9Z9E1</accession>
<organism evidence="1 2">
    <name type="scientific">Daphnia magna</name>
    <dbReference type="NCBI Taxonomy" id="35525"/>
    <lineage>
        <taxon>Eukaryota</taxon>
        <taxon>Metazoa</taxon>
        <taxon>Ecdysozoa</taxon>
        <taxon>Arthropoda</taxon>
        <taxon>Crustacea</taxon>
        <taxon>Branchiopoda</taxon>
        <taxon>Diplostraca</taxon>
        <taxon>Cladocera</taxon>
        <taxon>Anomopoda</taxon>
        <taxon>Daphniidae</taxon>
        <taxon>Daphnia</taxon>
    </lineage>
</organism>
<name>A0ABQ9Z9E1_9CRUS</name>